<dbReference type="AlphaFoldDB" id="A0A1V8SFN9"/>
<name>A0A1V8SFN9_9PEZI</name>
<organism evidence="1 2">
    <name type="scientific">Cryoendolithus antarcticus</name>
    <dbReference type="NCBI Taxonomy" id="1507870"/>
    <lineage>
        <taxon>Eukaryota</taxon>
        <taxon>Fungi</taxon>
        <taxon>Dikarya</taxon>
        <taxon>Ascomycota</taxon>
        <taxon>Pezizomycotina</taxon>
        <taxon>Dothideomycetes</taxon>
        <taxon>Dothideomycetidae</taxon>
        <taxon>Cladosporiales</taxon>
        <taxon>Cladosporiaceae</taxon>
        <taxon>Cryoendolithus</taxon>
    </lineage>
</organism>
<keyword evidence="2" id="KW-1185">Reference proteome</keyword>
<dbReference type="Proteomes" id="UP000192596">
    <property type="component" value="Unassembled WGS sequence"/>
</dbReference>
<dbReference type="InParanoid" id="A0A1V8SFN9"/>
<protein>
    <submittedName>
        <fullName evidence="1">Uncharacterized protein</fullName>
    </submittedName>
</protein>
<accession>A0A1V8SFN9</accession>
<proteinExistence type="predicted"/>
<evidence type="ECO:0000313" key="1">
    <source>
        <dbReference type="EMBL" id="OQN97946.1"/>
    </source>
</evidence>
<reference evidence="2" key="1">
    <citation type="submission" date="2017-03" db="EMBL/GenBank/DDBJ databases">
        <title>Genomes of endolithic fungi from Antarctica.</title>
        <authorList>
            <person name="Coleine C."/>
            <person name="Masonjones S."/>
            <person name="Stajich J.E."/>
        </authorList>
    </citation>
    <scope>NUCLEOTIDE SEQUENCE [LARGE SCALE GENOMIC DNA]</scope>
    <source>
        <strain evidence="2">CCFEE 5527</strain>
    </source>
</reference>
<evidence type="ECO:0000313" key="2">
    <source>
        <dbReference type="Proteomes" id="UP000192596"/>
    </source>
</evidence>
<dbReference type="EMBL" id="NAJO01000049">
    <property type="protein sequence ID" value="OQN97946.1"/>
    <property type="molecule type" value="Genomic_DNA"/>
</dbReference>
<gene>
    <name evidence="1" type="ORF">B0A48_16250</name>
</gene>
<sequence>MGVNWKEFHGCRTDTLLGKAGSWYHKTVPHVSEKRISLVANLLDSFNTVRPAAVRDATELEAAVTRAYQASIEYLDFDLLQSKTDTLLYAARVDEQARLVAEEHVVHIEHFPIPQGATRLAYDGVQILRTALTVLSDAEDEGSRPLADVYTGFCTRLQAVIERADETTRIQKASPQAQRDVEHIVGFVDRRRLAIARVGFDWVPNFDSLFPLDLSDSSGLERTQDYPRWVHDTAQRMTGGLPIEAESRNAQLKFVREGIEGDDKFAQLTRMETYLGCVRPGRSSIKSAHHQQQWVKWLSRFGRVQETPKTA</sequence>
<comment type="caution">
    <text evidence="1">The sequence shown here is derived from an EMBL/GenBank/DDBJ whole genome shotgun (WGS) entry which is preliminary data.</text>
</comment>